<comment type="similarity">
    <text evidence="3">Belongs to the peptidase M50B family.</text>
</comment>
<gene>
    <name evidence="14" type="ordered locus">Dtox_3329</name>
</gene>
<evidence type="ECO:0000256" key="5">
    <source>
        <dbReference type="ARBA" id="ARBA00022692"/>
    </source>
</evidence>
<evidence type="ECO:0000256" key="4">
    <source>
        <dbReference type="ARBA" id="ARBA00022670"/>
    </source>
</evidence>
<evidence type="ECO:0000256" key="3">
    <source>
        <dbReference type="ARBA" id="ARBA00007931"/>
    </source>
</evidence>
<evidence type="ECO:0000259" key="13">
    <source>
        <dbReference type="Pfam" id="PF02163"/>
    </source>
</evidence>
<keyword evidence="4" id="KW-0645">Protease</keyword>
<feature type="transmembrane region" description="Helical" evidence="12">
    <location>
        <begin position="7"/>
        <end position="27"/>
    </location>
</feature>
<feature type="transmembrane region" description="Helical" evidence="12">
    <location>
        <begin position="155"/>
        <end position="173"/>
    </location>
</feature>
<evidence type="ECO:0000313" key="15">
    <source>
        <dbReference type="Proteomes" id="UP000002217"/>
    </source>
</evidence>
<dbReference type="OrthoDB" id="166377at2"/>
<keyword evidence="5 12" id="KW-0812">Transmembrane</keyword>
<dbReference type="STRING" id="485916.Dtox_3329"/>
<dbReference type="KEGG" id="dae:Dtox_3329"/>
<proteinExistence type="inferred from homology"/>
<dbReference type="GO" id="GO:0046872">
    <property type="term" value="F:metal ion binding"/>
    <property type="evidence" value="ECO:0007669"/>
    <property type="project" value="UniProtKB-KW"/>
</dbReference>
<dbReference type="PANTHER" id="PTHR39188">
    <property type="entry name" value="MEMBRANE-ASSOCIATED ZINC METALLOPROTEASE M50B"/>
    <property type="match status" value="1"/>
</dbReference>
<dbReference type="GO" id="GO:0008237">
    <property type="term" value="F:metallopeptidase activity"/>
    <property type="evidence" value="ECO:0007669"/>
    <property type="project" value="UniProtKB-KW"/>
</dbReference>
<name>C8W5R0_DESAS</name>
<keyword evidence="9 12" id="KW-1133">Transmembrane helix</keyword>
<keyword evidence="10" id="KW-0482">Metalloprotease</keyword>
<dbReference type="InterPro" id="IPR008915">
    <property type="entry name" value="Peptidase_M50"/>
</dbReference>
<evidence type="ECO:0000256" key="6">
    <source>
        <dbReference type="ARBA" id="ARBA00022723"/>
    </source>
</evidence>
<evidence type="ECO:0000256" key="12">
    <source>
        <dbReference type="SAM" id="Phobius"/>
    </source>
</evidence>
<dbReference type="Pfam" id="PF02163">
    <property type="entry name" value="Peptidase_M50"/>
    <property type="match status" value="2"/>
</dbReference>
<dbReference type="AlphaFoldDB" id="C8W5R0"/>
<keyword evidence="8" id="KW-0862">Zinc</keyword>
<keyword evidence="11 12" id="KW-0472">Membrane</keyword>
<organism evidence="14 15">
    <name type="scientific">Desulfofarcimen acetoxidans (strain ATCC 49208 / DSM 771 / KCTC 5769 / VKM B-1644 / 5575)</name>
    <name type="common">Desulfotomaculum acetoxidans</name>
    <dbReference type="NCBI Taxonomy" id="485916"/>
    <lineage>
        <taxon>Bacteria</taxon>
        <taxon>Bacillati</taxon>
        <taxon>Bacillota</taxon>
        <taxon>Clostridia</taxon>
        <taxon>Eubacteriales</taxon>
        <taxon>Peptococcaceae</taxon>
        <taxon>Desulfofarcimen</taxon>
    </lineage>
</organism>
<evidence type="ECO:0000256" key="1">
    <source>
        <dbReference type="ARBA" id="ARBA00001947"/>
    </source>
</evidence>
<feature type="domain" description="Peptidase M50" evidence="13">
    <location>
        <begin position="38"/>
        <end position="102"/>
    </location>
</feature>
<evidence type="ECO:0000256" key="7">
    <source>
        <dbReference type="ARBA" id="ARBA00022801"/>
    </source>
</evidence>
<evidence type="ECO:0000256" key="11">
    <source>
        <dbReference type="ARBA" id="ARBA00023136"/>
    </source>
</evidence>
<accession>C8W5R0</accession>
<dbReference type="HOGENOM" id="CLU_037123_0_0_9"/>
<evidence type="ECO:0000313" key="14">
    <source>
        <dbReference type="EMBL" id="ACV64060.1"/>
    </source>
</evidence>
<keyword evidence="7" id="KW-0378">Hydrolase</keyword>
<evidence type="ECO:0000256" key="10">
    <source>
        <dbReference type="ARBA" id="ARBA00023049"/>
    </source>
</evidence>
<dbReference type="EMBL" id="CP001720">
    <property type="protein sequence ID" value="ACV64060.1"/>
    <property type="molecule type" value="Genomic_DNA"/>
</dbReference>
<feature type="transmembrane region" description="Helical" evidence="12">
    <location>
        <begin position="84"/>
        <end position="104"/>
    </location>
</feature>
<dbReference type="CDD" id="cd06161">
    <property type="entry name" value="S2P-M50_SpoIVFB"/>
    <property type="match status" value="1"/>
</dbReference>
<reference evidence="14 15" key="1">
    <citation type="journal article" date="2009" name="Stand. Genomic Sci.">
        <title>Complete genome sequence of Desulfotomaculum acetoxidans type strain (5575).</title>
        <authorList>
            <person name="Spring S."/>
            <person name="Lapidus A."/>
            <person name="Schroder M."/>
            <person name="Gleim D."/>
            <person name="Sims D."/>
            <person name="Meincke L."/>
            <person name="Glavina Del Rio T."/>
            <person name="Tice H."/>
            <person name="Copeland A."/>
            <person name="Cheng J.F."/>
            <person name="Lucas S."/>
            <person name="Chen F."/>
            <person name="Nolan M."/>
            <person name="Bruce D."/>
            <person name="Goodwin L."/>
            <person name="Pitluck S."/>
            <person name="Ivanova N."/>
            <person name="Mavromatis K."/>
            <person name="Mikhailova N."/>
            <person name="Pati A."/>
            <person name="Chen A."/>
            <person name="Palaniappan K."/>
            <person name="Land M."/>
            <person name="Hauser L."/>
            <person name="Chang Y.J."/>
            <person name="Jeffries C.D."/>
            <person name="Chain P."/>
            <person name="Saunders E."/>
            <person name="Brettin T."/>
            <person name="Detter J.C."/>
            <person name="Goker M."/>
            <person name="Bristow J."/>
            <person name="Eisen J.A."/>
            <person name="Markowitz V."/>
            <person name="Hugenholtz P."/>
            <person name="Kyrpides N.C."/>
            <person name="Klenk H.P."/>
            <person name="Han C."/>
        </authorList>
    </citation>
    <scope>NUCLEOTIDE SEQUENCE [LARGE SCALE GENOMIC DNA]</scope>
    <source>
        <strain evidence="15">ATCC 49208 / DSM 771 / VKM B-1644</strain>
    </source>
</reference>
<sequence length="290" mass="32033">MKLGKFYGVAIYVNPFFLAMLVLFFAAGVLGHGLVSFAAVLCHELAHVIAARRMGISVSEVELLPFGGVARMGYDLVLEPEKEILVALAGPLSNFVLFALGLALKNYGIWEEQLGPYFLQTNLTIALFNLLPVLPLDGGRVYRAVLAGSIGYKKATYRAATWAQAWAVGIVLLGGLGLAYRYCGLDVPVVGLFLFYAAAKEKRMAPYLFIRHLSHKKNELIRSGVLQAEQLVTFEHAPLGDIARFIVPQKFYLVMMLDRNWQYKGTLTEAEIVDALLLHGLDFPVGKIKR</sequence>
<comment type="cofactor">
    <cofactor evidence="1">
        <name>Zn(2+)</name>
        <dbReference type="ChEBI" id="CHEBI:29105"/>
    </cofactor>
</comment>
<dbReference type="eggNOG" id="COG1994">
    <property type="taxonomic scope" value="Bacteria"/>
</dbReference>
<comment type="subcellular location">
    <subcellularLocation>
        <location evidence="2">Membrane</location>
        <topology evidence="2">Multi-pass membrane protein</topology>
    </subcellularLocation>
</comment>
<dbReference type="GO" id="GO:0016020">
    <property type="term" value="C:membrane"/>
    <property type="evidence" value="ECO:0007669"/>
    <property type="project" value="UniProtKB-SubCell"/>
</dbReference>
<evidence type="ECO:0000256" key="9">
    <source>
        <dbReference type="ARBA" id="ARBA00022989"/>
    </source>
</evidence>
<feature type="domain" description="Peptidase M50" evidence="13">
    <location>
        <begin position="119"/>
        <end position="158"/>
    </location>
</feature>
<evidence type="ECO:0000256" key="2">
    <source>
        <dbReference type="ARBA" id="ARBA00004141"/>
    </source>
</evidence>
<evidence type="ECO:0000256" key="8">
    <source>
        <dbReference type="ARBA" id="ARBA00022833"/>
    </source>
</evidence>
<protein>
    <submittedName>
        <fullName evidence="14">Peptidase M50</fullName>
    </submittedName>
</protein>
<dbReference type="GO" id="GO:0006508">
    <property type="term" value="P:proteolysis"/>
    <property type="evidence" value="ECO:0007669"/>
    <property type="project" value="UniProtKB-KW"/>
</dbReference>
<keyword evidence="15" id="KW-1185">Reference proteome</keyword>
<dbReference type="Proteomes" id="UP000002217">
    <property type="component" value="Chromosome"/>
</dbReference>
<keyword evidence="6" id="KW-0479">Metal-binding</keyword>
<dbReference type="PANTHER" id="PTHR39188:SF3">
    <property type="entry name" value="STAGE IV SPORULATION PROTEIN FB"/>
    <property type="match status" value="1"/>
</dbReference>
<dbReference type="RefSeq" id="WP_015758750.1">
    <property type="nucleotide sequence ID" value="NC_013216.1"/>
</dbReference>